<keyword evidence="16" id="KW-1185">Reference proteome</keyword>
<dbReference type="Pfam" id="PF01312">
    <property type="entry name" value="Bac_export_2"/>
    <property type="match status" value="1"/>
</dbReference>
<keyword evidence="15" id="KW-0969">Cilium</keyword>
<evidence type="ECO:0000256" key="3">
    <source>
        <dbReference type="ARBA" id="ARBA00021622"/>
    </source>
</evidence>
<comment type="similarity">
    <text evidence="2 13">Belongs to the type III secretion exporter family.</text>
</comment>
<keyword evidence="15" id="KW-0966">Cell projection</keyword>
<evidence type="ECO:0000256" key="10">
    <source>
        <dbReference type="ARBA" id="ARBA00023136"/>
    </source>
</evidence>
<evidence type="ECO:0000256" key="5">
    <source>
        <dbReference type="ARBA" id="ARBA00022475"/>
    </source>
</evidence>
<proteinExistence type="inferred from homology"/>
<dbReference type="PANTHER" id="PTHR30531">
    <property type="entry name" value="FLAGELLAR BIOSYNTHETIC PROTEIN FLHB"/>
    <property type="match status" value="1"/>
</dbReference>
<evidence type="ECO:0000256" key="6">
    <source>
        <dbReference type="ARBA" id="ARBA00022692"/>
    </source>
</evidence>
<evidence type="ECO:0000256" key="8">
    <source>
        <dbReference type="ARBA" id="ARBA00022927"/>
    </source>
</evidence>
<feature type="transmembrane region" description="Helical" evidence="13">
    <location>
        <begin position="143"/>
        <end position="169"/>
    </location>
</feature>
<dbReference type="Gene3D" id="6.10.250.2080">
    <property type="match status" value="1"/>
</dbReference>
<keyword evidence="6 13" id="KW-0812">Transmembrane</keyword>
<gene>
    <name evidence="13" type="primary">flhB</name>
    <name evidence="15" type="ORF">J2W69_002062</name>
</gene>
<keyword evidence="5 13" id="KW-1003">Cell membrane</keyword>
<evidence type="ECO:0000256" key="14">
    <source>
        <dbReference type="SAM" id="MobiDB-lite"/>
    </source>
</evidence>
<keyword evidence="15" id="KW-0282">Flagellum</keyword>
<accession>A0ABU1VZH6</accession>
<evidence type="ECO:0000256" key="7">
    <source>
        <dbReference type="ARBA" id="ARBA00022795"/>
    </source>
</evidence>
<keyword evidence="4 13" id="KW-0813">Transport</keyword>
<keyword evidence="7 13" id="KW-1005">Bacterial flagellum biogenesis</keyword>
<dbReference type="InterPro" id="IPR029025">
    <property type="entry name" value="T3SS_substrate_exporter_C"/>
</dbReference>
<keyword evidence="8 13" id="KW-0653">Protein transport</keyword>
<keyword evidence="11 13" id="KW-1006">Bacterial flagellum protein export</keyword>
<feature type="transmembrane region" description="Helical" evidence="13">
    <location>
        <begin position="189"/>
        <end position="211"/>
    </location>
</feature>
<feature type="compositionally biased region" description="Basic and acidic residues" evidence="14">
    <location>
        <begin position="12"/>
        <end position="26"/>
    </location>
</feature>
<evidence type="ECO:0000256" key="11">
    <source>
        <dbReference type="ARBA" id="ARBA00023225"/>
    </source>
</evidence>
<dbReference type="InterPro" id="IPR006136">
    <property type="entry name" value="FlhB"/>
</dbReference>
<comment type="caution">
    <text evidence="15">The sequence shown here is derived from an EMBL/GenBank/DDBJ whole genome shotgun (WGS) entry which is preliminary data.</text>
</comment>
<dbReference type="NCBIfam" id="TIGR00328">
    <property type="entry name" value="flhB"/>
    <property type="match status" value="1"/>
</dbReference>
<dbReference type="EMBL" id="JAVDWR010000005">
    <property type="protein sequence ID" value="MDR7121121.1"/>
    <property type="molecule type" value="Genomic_DNA"/>
</dbReference>
<evidence type="ECO:0000256" key="13">
    <source>
        <dbReference type="RuleBase" id="RU364091"/>
    </source>
</evidence>
<comment type="function">
    <text evidence="12 13">Required for formation of the rod structure in the basal body of the flagellar apparatus. Together with FliI and FliH, may constitute the export apparatus of flagellin.</text>
</comment>
<dbReference type="RefSeq" id="WP_310277694.1">
    <property type="nucleotide sequence ID" value="NZ_JAVDWR010000005.1"/>
</dbReference>
<keyword evidence="9 13" id="KW-1133">Transmembrane helix</keyword>
<evidence type="ECO:0000256" key="2">
    <source>
        <dbReference type="ARBA" id="ARBA00010690"/>
    </source>
</evidence>
<dbReference type="InterPro" id="IPR006135">
    <property type="entry name" value="T3SS_substrate_exporter"/>
</dbReference>
<feature type="region of interest" description="Disordered" evidence="14">
    <location>
        <begin position="1"/>
        <end position="26"/>
    </location>
</feature>
<sequence>MSENTGQNKTEQPTEQRLKKSRKEGQVARSKELNTALLLLLGSASLFWFADLFMQLFYQLVQSSWQLDKDSLKQGDLMTGAIAEALLAMLGASLPFLLTLFIASWIAGILPGGAIFSGKLLGPKFSNMNPISGLKRMFGSESLVELAKSILKVLLLGGCLWGLMSHLATRLLFLQRMDLATAAKDGLQVLSFSLMMLALVLLIVAVIDVPFQQHKVASKLKMTKQEVKDERKSTDGNPEIKGRIRQIQYQIANRRIEDRVPTADVIITNPTHYAVALKYSEQKAKAPYVVAKGVDQMALRIRELAATHQLEVIELPPLARAIYFSTRVDQEVPKGLYTAVAYVLTYVMQLKAYKQGRGQKPAPIPDIFIPSSLQKQANERGSTL</sequence>
<keyword evidence="10 13" id="KW-0472">Membrane</keyword>
<protein>
    <recommendedName>
        <fullName evidence="3 13">Flagellar biosynthetic protein FlhB</fullName>
    </recommendedName>
</protein>
<feature type="transmembrane region" description="Helical" evidence="13">
    <location>
        <begin position="102"/>
        <end position="122"/>
    </location>
</feature>
<evidence type="ECO:0000256" key="9">
    <source>
        <dbReference type="ARBA" id="ARBA00022989"/>
    </source>
</evidence>
<name>A0ABU1VZH6_9GAMM</name>
<reference evidence="15 16" key="1">
    <citation type="submission" date="2023-07" db="EMBL/GenBank/DDBJ databases">
        <title>Sorghum-associated microbial communities from plants grown in Nebraska, USA.</title>
        <authorList>
            <person name="Schachtman D."/>
        </authorList>
    </citation>
    <scope>NUCLEOTIDE SEQUENCE [LARGE SCALE GENOMIC DNA]</scope>
    <source>
        <strain evidence="15 16">4138</strain>
    </source>
</reference>
<evidence type="ECO:0000313" key="15">
    <source>
        <dbReference type="EMBL" id="MDR7121121.1"/>
    </source>
</evidence>
<comment type="subcellular location">
    <subcellularLocation>
        <location evidence="1">Cell membrane</location>
        <topology evidence="1">Multi-pass membrane protein</topology>
    </subcellularLocation>
</comment>
<dbReference type="Gene3D" id="3.40.1690.10">
    <property type="entry name" value="secretion proteins EscU"/>
    <property type="match status" value="1"/>
</dbReference>
<feature type="compositionally biased region" description="Polar residues" evidence="14">
    <location>
        <begin position="1"/>
        <end position="11"/>
    </location>
</feature>
<dbReference type="PRINTS" id="PR00950">
    <property type="entry name" value="TYPE3IMSPROT"/>
</dbReference>
<evidence type="ECO:0000256" key="4">
    <source>
        <dbReference type="ARBA" id="ARBA00022448"/>
    </source>
</evidence>
<dbReference type="Proteomes" id="UP001257909">
    <property type="component" value="Unassembled WGS sequence"/>
</dbReference>
<dbReference type="PANTHER" id="PTHR30531:SF12">
    <property type="entry name" value="FLAGELLAR BIOSYNTHETIC PROTEIN FLHB"/>
    <property type="match status" value="1"/>
</dbReference>
<feature type="transmembrane region" description="Helical" evidence="13">
    <location>
        <begin position="36"/>
        <end position="57"/>
    </location>
</feature>
<evidence type="ECO:0000313" key="16">
    <source>
        <dbReference type="Proteomes" id="UP001257909"/>
    </source>
</evidence>
<dbReference type="SUPFAM" id="SSF160544">
    <property type="entry name" value="EscU C-terminal domain-like"/>
    <property type="match status" value="1"/>
</dbReference>
<organism evidence="15 16">
    <name type="scientific">Rheinheimera soli</name>
    <dbReference type="NCBI Taxonomy" id="443616"/>
    <lineage>
        <taxon>Bacteria</taxon>
        <taxon>Pseudomonadati</taxon>
        <taxon>Pseudomonadota</taxon>
        <taxon>Gammaproteobacteria</taxon>
        <taxon>Chromatiales</taxon>
        <taxon>Chromatiaceae</taxon>
        <taxon>Rheinheimera</taxon>
    </lineage>
</organism>
<evidence type="ECO:0000256" key="12">
    <source>
        <dbReference type="ARBA" id="ARBA00025078"/>
    </source>
</evidence>
<evidence type="ECO:0000256" key="1">
    <source>
        <dbReference type="ARBA" id="ARBA00004651"/>
    </source>
</evidence>